<dbReference type="NCBIfam" id="TIGR02937">
    <property type="entry name" value="sigma70-ECF"/>
    <property type="match status" value="1"/>
</dbReference>
<dbReference type="SUPFAM" id="SSF88659">
    <property type="entry name" value="Sigma3 and sigma4 domains of RNA polymerase sigma factors"/>
    <property type="match status" value="1"/>
</dbReference>
<evidence type="ECO:0000256" key="1">
    <source>
        <dbReference type="ARBA" id="ARBA00011344"/>
    </source>
</evidence>
<dbReference type="Gene3D" id="1.10.1740.10">
    <property type="match status" value="1"/>
</dbReference>
<dbReference type="PANTHER" id="PTHR30173">
    <property type="entry name" value="SIGMA 19 FACTOR"/>
    <property type="match status" value="1"/>
</dbReference>
<dbReference type="PANTHER" id="PTHR30173:SF43">
    <property type="entry name" value="ECF RNA POLYMERASE SIGMA FACTOR SIGI-RELATED"/>
    <property type="match status" value="1"/>
</dbReference>
<gene>
    <name evidence="4" type="ORF">D7V93_04845</name>
</gene>
<dbReference type="AlphaFoldDB" id="A0A3A8QGZ0"/>
<keyword evidence="5" id="KW-1185">Reference proteome</keyword>
<dbReference type="SUPFAM" id="SSF54427">
    <property type="entry name" value="NTF2-like"/>
    <property type="match status" value="1"/>
</dbReference>
<dbReference type="Pfam" id="PF04542">
    <property type="entry name" value="Sigma70_r2"/>
    <property type="match status" value="1"/>
</dbReference>
<feature type="domain" description="RNA polymerase sigma factor 70 region 4 type 2" evidence="3">
    <location>
        <begin position="109"/>
        <end position="161"/>
    </location>
</feature>
<dbReference type="InterPro" id="IPR032710">
    <property type="entry name" value="NTF2-like_dom_sf"/>
</dbReference>
<dbReference type="EMBL" id="RAWB01000030">
    <property type="protein sequence ID" value="RKH66160.1"/>
    <property type="molecule type" value="Genomic_DNA"/>
</dbReference>
<comment type="caution">
    <text evidence="4">The sequence shown here is derived from an EMBL/GenBank/DDBJ whole genome shotgun (WGS) entry which is preliminary data.</text>
</comment>
<dbReference type="InterPro" id="IPR007627">
    <property type="entry name" value="RNA_pol_sigma70_r2"/>
</dbReference>
<dbReference type="InterPro" id="IPR013249">
    <property type="entry name" value="RNA_pol_sigma70_r4_t2"/>
</dbReference>
<dbReference type="InterPro" id="IPR052704">
    <property type="entry name" value="ECF_Sigma-70_Domain"/>
</dbReference>
<dbReference type="Gene3D" id="3.10.450.50">
    <property type="match status" value="1"/>
</dbReference>
<dbReference type="RefSeq" id="WP_120642231.1">
    <property type="nucleotide sequence ID" value="NZ_RAWB01000030.1"/>
</dbReference>
<organism evidence="4 5">
    <name type="scientific">Corallococcus llansteffanensis</name>
    <dbReference type="NCBI Taxonomy" id="2316731"/>
    <lineage>
        <taxon>Bacteria</taxon>
        <taxon>Pseudomonadati</taxon>
        <taxon>Myxococcota</taxon>
        <taxon>Myxococcia</taxon>
        <taxon>Myxococcales</taxon>
        <taxon>Cystobacterineae</taxon>
        <taxon>Myxococcaceae</taxon>
        <taxon>Corallococcus</taxon>
    </lineage>
</organism>
<name>A0A3A8QGZ0_9BACT</name>
<evidence type="ECO:0000313" key="5">
    <source>
        <dbReference type="Proteomes" id="UP000272888"/>
    </source>
</evidence>
<dbReference type="InterPro" id="IPR013325">
    <property type="entry name" value="RNA_pol_sigma_r2"/>
</dbReference>
<dbReference type="SUPFAM" id="SSF88946">
    <property type="entry name" value="Sigma2 domain of RNA polymerase sigma factors"/>
    <property type="match status" value="1"/>
</dbReference>
<reference evidence="5" key="1">
    <citation type="submission" date="2018-09" db="EMBL/GenBank/DDBJ databases">
        <authorList>
            <person name="Livingstone P.G."/>
            <person name="Whitworth D.E."/>
        </authorList>
    </citation>
    <scope>NUCLEOTIDE SEQUENCE [LARGE SCALE GENOMIC DNA]</scope>
    <source>
        <strain evidence="5">CA051B</strain>
    </source>
</reference>
<dbReference type="InterPro" id="IPR036388">
    <property type="entry name" value="WH-like_DNA-bd_sf"/>
</dbReference>
<sequence length="321" mass="35851">MASRSSLARRLEAFESCRHELVALSYRMLGDFGRAEDMVQEAWLRWQAHEGEVESSRAFLVTVVTRLCLNELGSARARREESRPDRLPEPVDLDDGGFTRVERLEQLSMAFLVALQRLTPAERAVLLLHDVFDFGHQEIAELVGNSAAACRKLLERARRSLTSERRMQSASREEHRRLLEAFLKAASGGDLQGVVQLLAENAVMVTDGGAEGRRFAGQRNLPQPLEGAARIAAFIVATTQRTAGALRVEEHLLNGQPAAVFWNGEQPFAALLLAVADGKVQRVYFHADLHRLSRLGRQADTRFDLARLWLSPSAQIPTHKE</sequence>
<dbReference type="GO" id="GO:0003677">
    <property type="term" value="F:DNA binding"/>
    <property type="evidence" value="ECO:0007669"/>
    <property type="project" value="InterPro"/>
</dbReference>
<dbReference type="GO" id="GO:0006352">
    <property type="term" value="P:DNA-templated transcription initiation"/>
    <property type="evidence" value="ECO:0007669"/>
    <property type="project" value="InterPro"/>
</dbReference>
<evidence type="ECO:0000313" key="4">
    <source>
        <dbReference type="EMBL" id="RKH66160.1"/>
    </source>
</evidence>
<proteinExistence type="predicted"/>
<accession>A0A3A8QGZ0</accession>
<dbReference type="InterPro" id="IPR014284">
    <property type="entry name" value="RNA_pol_sigma-70_dom"/>
</dbReference>
<dbReference type="InterPro" id="IPR013324">
    <property type="entry name" value="RNA_pol_sigma_r3/r4-like"/>
</dbReference>
<evidence type="ECO:0000259" key="2">
    <source>
        <dbReference type="Pfam" id="PF04542"/>
    </source>
</evidence>
<evidence type="ECO:0000259" key="3">
    <source>
        <dbReference type="Pfam" id="PF08281"/>
    </source>
</evidence>
<comment type="subunit">
    <text evidence="1">Interacts transiently with the RNA polymerase catalytic core formed by RpoA, RpoB, RpoC and RpoZ (2 alpha, 1 beta, 1 beta' and 1 omega subunit) to form the RNA polymerase holoenzyme that can initiate transcription.</text>
</comment>
<dbReference type="GO" id="GO:0016987">
    <property type="term" value="F:sigma factor activity"/>
    <property type="evidence" value="ECO:0007669"/>
    <property type="project" value="InterPro"/>
</dbReference>
<dbReference type="Pfam" id="PF08281">
    <property type="entry name" value="Sigma70_r4_2"/>
    <property type="match status" value="1"/>
</dbReference>
<dbReference type="Proteomes" id="UP000272888">
    <property type="component" value="Unassembled WGS sequence"/>
</dbReference>
<protein>
    <submittedName>
        <fullName evidence="4">Sigma-70 family RNA polymerase sigma factor</fullName>
    </submittedName>
</protein>
<feature type="domain" description="RNA polymerase sigma-70 region 2" evidence="2">
    <location>
        <begin position="14"/>
        <end position="76"/>
    </location>
</feature>
<dbReference type="Gene3D" id="1.10.10.10">
    <property type="entry name" value="Winged helix-like DNA-binding domain superfamily/Winged helix DNA-binding domain"/>
    <property type="match status" value="1"/>
</dbReference>